<dbReference type="RefSeq" id="WP_034642659.1">
    <property type="nucleotide sequence ID" value="NZ_ARZX01000001.1"/>
</dbReference>
<sequence length="207" mass="24190">MKKNIQCFIITILLITPMISKSQLNESILFSDLNNIINEDFRKTVDSDLDNWDIEYKSDFYYEPNTSKAYTFLEYPISSASFYISENSKIKKFGLRITVSDGDEFYQRMFNQYGNSSVCSPNQYYFDKHGVSLPKEENEEAMELLSKIPMPTLEDYKDTNSITWSKIKSESLGFSVDITIYNSPIEGYNFESPQRILRILFEKECDD</sequence>
<keyword evidence="2" id="KW-1185">Reference proteome</keyword>
<evidence type="ECO:0000313" key="2">
    <source>
        <dbReference type="Proteomes" id="UP000019275"/>
    </source>
</evidence>
<dbReference type="Proteomes" id="UP000019275">
    <property type="component" value="Unassembled WGS sequence"/>
</dbReference>
<dbReference type="EMBL" id="ARZX01000001">
    <property type="protein sequence ID" value="EWH14895.1"/>
    <property type="molecule type" value="Genomic_DNA"/>
</dbReference>
<accession>A0ABN0RSL4</accession>
<gene>
    <name evidence="1" type="ORF">KLA_00010</name>
</gene>
<evidence type="ECO:0000313" key="1">
    <source>
        <dbReference type="EMBL" id="EWH14895.1"/>
    </source>
</evidence>
<comment type="caution">
    <text evidence="1">The sequence shown here is derived from an EMBL/GenBank/DDBJ whole genome shotgun (WGS) entry which is preliminary data.</text>
</comment>
<name>A0ABN0RSL4_9FLAO</name>
<reference evidence="1 2" key="1">
    <citation type="journal article" date="2014" name="Genome Announc.">
        <title>Draft Genome Sequence of the Carrageenan-Degrading Bacterium Cellulophaga sp. Strain KL-A, Isolated from Decaying Marine Algae.</title>
        <authorList>
            <person name="Shan D."/>
            <person name="Ying J."/>
            <person name="Li X."/>
            <person name="Gao Z."/>
            <person name="Wei G."/>
            <person name="Shao Z."/>
        </authorList>
    </citation>
    <scope>NUCLEOTIDE SEQUENCE [LARGE SCALE GENOMIC DNA]</scope>
    <source>
        <strain evidence="1 2">KL-A</strain>
    </source>
</reference>
<protein>
    <submittedName>
        <fullName evidence="1">Uncharacterized protein</fullName>
    </submittedName>
</protein>
<proteinExistence type="predicted"/>
<organism evidence="1 2">
    <name type="scientific">Cellulophaga geojensis KL-A</name>
    <dbReference type="NCBI Taxonomy" id="1328323"/>
    <lineage>
        <taxon>Bacteria</taxon>
        <taxon>Pseudomonadati</taxon>
        <taxon>Bacteroidota</taxon>
        <taxon>Flavobacteriia</taxon>
        <taxon>Flavobacteriales</taxon>
        <taxon>Flavobacteriaceae</taxon>
        <taxon>Cellulophaga</taxon>
    </lineage>
</organism>